<proteinExistence type="predicted"/>
<sequence>MSTVKLEIHVNGQGATIHIDGEANDVLSFYDKLYSSGLLTPSSFGSCETIEAINSPVLSSGEASLIKEEGKEPLSAQKENGTDSDTEVPLSALPQDSSTEGESSPLSDETAWTLASIIEKDPPFSPAEWLIVHLLFATQDGEKPVSRISLTNIYREYGQFTSKWQKGLSSYLFSFQRRGWISLENTFITLLPKGSFAARQLLDSLSTPSSEPSRSIPSFPAFAKGYNLSANVNYALAILYYLEKVLGESNRSAARLCEIWEASGRPAPPKYSVVFQHMRDKRAPYAGIDSDSNYFLLPRGVSHIIELRNAAQ</sequence>
<feature type="region of interest" description="Disordered" evidence="1">
    <location>
        <begin position="69"/>
        <end position="106"/>
    </location>
</feature>
<protein>
    <submittedName>
        <fullName evidence="2">Uncharacterized protein</fullName>
    </submittedName>
</protein>
<feature type="compositionally biased region" description="Polar residues" evidence="1">
    <location>
        <begin position="94"/>
        <end position="106"/>
    </location>
</feature>
<evidence type="ECO:0000256" key="1">
    <source>
        <dbReference type="SAM" id="MobiDB-lite"/>
    </source>
</evidence>
<gene>
    <name evidence="2" type="ORF">AULFYP135_01748</name>
</gene>
<reference evidence="2" key="1">
    <citation type="submission" date="2019-11" db="EMBL/GenBank/DDBJ databases">
        <authorList>
            <person name="Feng L."/>
        </authorList>
    </citation>
    <scope>NUCLEOTIDE SEQUENCE</scope>
    <source>
        <strain evidence="2">AundefinedLFYP135</strain>
    </source>
</reference>
<accession>A0A6N2U2I4</accession>
<name>A0A6N2U2I4_9FIRM</name>
<organism evidence="2">
    <name type="scientific">uncultured Anaerotruncus sp</name>
    <dbReference type="NCBI Taxonomy" id="905011"/>
    <lineage>
        <taxon>Bacteria</taxon>
        <taxon>Bacillati</taxon>
        <taxon>Bacillota</taxon>
        <taxon>Clostridia</taxon>
        <taxon>Eubacteriales</taxon>
        <taxon>Oscillospiraceae</taxon>
        <taxon>Anaerotruncus</taxon>
        <taxon>environmental samples</taxon>
    </lineage>
</organism>
<dbReference type="AlphaFoldDB" id="A0A6N2U2I4"/>
<dbReference type="EMBL" id="CACRSL010000003">
    <property type="protein sequence ID" value="VYT12694.1"/>
    <property type="molecule type" value="Genomic_DNA"/>
</dbReference>
<evidence type="ECO:0000313" key="2">
    <source>
        <dbReference type="EMBL" id="VYT12694.1"/>
    </source>
</evidence>